<dbReference type="PANTHER" id="PTHR34148:SF1">
    <property type="entry name" value="ADENOSYLCOBINAMIDE-GDP RIBAZOLETRANSFERASE"/>
    <property type="match status" value="1"/>
</dbReference>
<feature type="transmembrane region" description="Helical" evidence="19">
    <location>
        <begin position="243"/>
        <end position="270"/>
    </location>
</feature>
<dbReference type="EC" id="2.7.8.26" evidence="5 19"/>
<keyword evidence="7 19" id="KW-1003">Cell membrane</keyword>
<keyword evidence="8 19" id="KW-0169">Cobalamin biosynthesis</keyword>
<organism evidence="20 21">
    <name type="scientific">Chitiniphilus shinanonensis</name>
    <dbReference type="NCBI Taxonomy" id="553088"/>
    <lineage>
        <taxon>Bacteria</taxon>
        <taxon>Pseudomonadati</taxon>
        <taxon>Pseudomonadota</taxon>
        <taxon>Betaproteobacteria</taxon>
        <taxon>Neisseriales</taxon>
        <taxon>Chitinibacteraceae</taxon>
        <taxon>Chitiniphilus</taxon>
    </lineage>
</organism>
<evidence type="ECO:0000256" key="12">
    <source>
        <dbReference type="ARBA" id="ARBA00022989"/>
    </source>
</evidence>
<keyword evidence="13 19" id="KW-0472">Membrane</keyword>
<comment type="subcellular location">
    <subcellularLocation>
        <location evidence="2 19">Cell membrane</location>
        <topology evidence="2 19">Multi-pass membrane protein</topology>
    </subcellularLocation>
</comment>
<reference evidence="21" key="1">
    <citation type="journal article" date="2019" name="Int. J. Syst. Evol. Microbiol.">
        <title>The Global Catalogue of Microorganisms (GCM) 10K type strain sequencing project: providing services to taxonomists for standard genome sequencing and annotation.</title>
        <authorList>
            <consortium name="The Broad Institute Genomics Platform"/>
            <consortium name="The Broad Institute Genome Sequencing Center for Infectious Disease"/>
            <person name="Wu L."/>
            <person name="Ma J."/>
        </authorList>
    </citation>
    <scope>NUCLEOTIDE SEQUENCE [LARGE SCALE GENOMIC DNA]</scope>
    <source>
        <strain evidence="21">NBRC 104970</strain>
    </source>
</reference>
<evidence type="ECO:0000256" key="13">
    <source>
        <dbReference type="ARBA" id="ARBA00023136"/>
    </source>
</evidence>
<comment type="similarity">
    <text evidence="4 19">Belongs to the CobS family.</text>
</comment>
<proteinExistence type="inferred from homology"/>
<dbReference type="InterPro" id="IPR003805">
    <property type="entry name" value="CobS"/>
</dbReference>
<evidence type="ECO:0000256" key="16">
    <source>
        <dbReference type="ARBA" id="ARBA00032853"/>
    </source>
</evidence>
<comment type="catalytic activity">
    <reaction evidence="18 19">
        <text>alpha-ribazole 5'-phosphate + adenosylcob(III)inamide-GDP = adenosylcob(III)alamin 5'-phosphate + GMP + H(+)</text>
        <dbReference type="Rhea" id="RHEA:23560"/>
        <dbReference type="ChEBI" id="CHEBI:15378"/>
        <dbReference type="ChEBI" id="CHEBI:57918"/>
        <dbReference type="ChEBI" id="CHEBI:58115"/>
        <dbReference type="ChEBI" id="CHEBI:60487"/>
        <dbReference type="ChEBI" id="CHEBI:60493"/>
        <dbReference type="EC" id="2.7.8.26"/>
    </reaction>
</comment>
<feature type="transmembrane region" description="Helical" evidence="19">
    <location>
        <begin position="114"/>
        <end position="135"/>
    </location>
</feature>
<evidence type="ECO:0000256" key="9">
    <source>
        <dbReference type="ARBA" id="ARBA00022679"/>
    </source>
</evidence>
<evidence type="ECO:0000256" key="19">
    <source>
        <dbReference type="HAMAP-Rule" id="MF_00719"/>
    </source>
</evidence>
<evidence type="ECO:0000256" key="15">
    <source>
        <dbReference type="ARBA" id="ARBA00032605"/>
    </source>
</evidence>
<evidence type="ECO:0000256" key="10">
    <source>
        <dbReference type="ARBA" id="ARBA00022692"/>
    </source>
</evidence>
<comment type="cofactor">
    <cofactor evidence="1 19">
        <name>Mg(2+)</name>
        <dbReference type="ChEBI" id="CHEBI:18420"/>
    </cofactor>
</comment>
<evidence type="ECO:0000256" key="5">
    <source>
        <dbReference type="ARBA" id="ARBA00013200"/>
    </source>
</evidence>
<evidence type="ECO:0000256" key="18">
    <source>
        <dbReference type="ARBA" id="ARBA00049504"/>
    </source>
</evidence>
<comment type="pathway">
    <text evidence="3 19">Cofactor biosynthesis; adenosylcobalamin biosynthesis; adenosylcobalamin from cob(II)yrinate a,c-diamide: step 7/7.</text>
</comment>
<evidence type="ECO:0000256" key="14">
    <source>
        <dbReference type="ARBA" id="ARBA00025228"/>
    </source>
</evidence>
<evidence type="ECO:0000256" key="11">
    <source>
        <dbReference type="ARBA" id="ARBA00022842"/>
    </source>
</evidence>
<feature type="transmembrane region" description="Helical" evidence="19">
    <location>
        <begin position="41"/>
        <end position="59"/>
    </location>
</feature>
<dbReference type="HAMAP" id="MF_00719">
    <property type="entry name" value="CobS"/>
    <property type="match status" value="1"/>
</dbReference>
<evidence type="ECO:0000256" key="6">
    <source>
        <dbReference type="ARBA" id="ARBA00015850"/>
    </source>
</evidence>
<sequence>MNRISWPDWREPVLAIQFLTRLPTPQVPDFQPALLAGAARWFPAVGLLLGALLTAAAWGGSRIDPWLAALAATLGWAWLTGGLHLDGLADLADALGASHRDPERLLAVMKDPHLGSFGVLALLGQFAAKLVLAMLLAREAAWAALLLAPAWARWGVFAWQTLPPLGRIDLQTRDALVRGPDGCAEHGAADSLPICKPCDKADAGPRTNPQGRTAFAPTFEGRFAQTPGMAERFGWRRPPLAPWGWAAALAALSWWLAPALLLAPLAVWLYRVWLARRLGGVSGDCLGAGIELTETLCLLGAVVLAAI</sequence>
<evidence type="ECO:0000256" key="2">
    <source>
        <dbReference type="ARBA" id="ARBA00004651"/>
    </source>
</evidence>
<dbReference type="Pfam" id="PF02654">
    <property type="entry name" value="CobS"/>
    <property type="match status" value="2"/>
</dbReference>
<comment type="catalytic activity">
    <reaction evidence="17 19">
        <text>alpha-ribazole + adenosylcob(III)inamide-GDP = adenosylcob(III)alamin + GMP + H(+)</text>
        <dbReference type="Rhea" id="RHEA:16049"/>
        <dbReference type="ChEBI" id="CHEBI:10329"/>
        <dbReference type="ChEBI" id="CHEBI:15378"/>
        <dbReference type="ChEBI" id="CHEBI:18408"/>
        <dbReference type="ChEBI" id="CHEBI:58115"/>
        <dbReference type="ChEBI" id="CHEBI:60487"/>
        <dbReference type="EC" id="2.7.8.26"/>
    </reaction>
</comment>
<dbReference type="EMBL" id="BSOZ01000061">
    <property type="protein sequence ID" value="GLS05718.1"/>
    <property type="molecule type" value="Genomic_DNA"/>
</dbReference>
<protein>
    <recommendedName>
        <fullName evidence="6 19">Adenosylcobinamide-GDP ribazoletransferase</fullName>
        <ecNumber evidence="5 19">2.7.8.26</ecNumber>
    </recommendedName>
    <alternativeName>
        <fullName evidence="16 19">Cobalamin synthase</fullName>
    </alternativeName>
    <alternativeName>
        <fullName evidence="15 19">Cobalamin-5'-phosphate synthase</fullName>
    </alternativeName>
</protein>
<evidence type="ECO:0000313" key="20">
    <source>
        <dbReference type="EMBL" id="GLS05718.1"/>
    </source>
</evidence>
<keyword evidence="10 19" id="KW-0812">Transmembrane</keyword>
<evidence type="ECO:0000256" key="7">
    <source>
        <dbReference type="ARBA" id="ARBA00022475"/>
    </source>
</evidence>
<comment type="caution">
    <text evidence="20">The sequence shown here is derived from an EMBL/GenBank/DDBJ whole genome shotgun (WGS) entry which is preliminary data.</text>
</comment>
<name>A0ABQ6C0L0_9NEIS</name>
<keyword evidence="21" id="KW-1185">Reference proteome</keyword>
<dbReference type="Proteomes" id="UP001156836">
    <property type="component" value="Unassembled WGS sequence"/>
</dbReference>
<feature type="transmembrane region" description="Helical" evidence="19">
    <location>
        <begin position="66"/>
        <end position="85"/>
    </location>
</feature>
<dbReference type="PANTHER" id="PTHR34148">
    <property type="entry name" value="ADENOSYLCOBINAMIDE-GDP RIBAZOLETRANSFERASE"/>
    <property type="match status" value="1"/>
</dbReference>
<accession>A0ABQ6C0L0</accession>
<evidence type="ECO:0000256" key="8">
    <source>
        <dbReference type="ARBA" id="ARBA00022573"/>
    </source>
</evidence>
<evidence type="ECO:0000256" key="4">
    <source>
        <dbReference type="ARBA" id="ARBA00010561"/>
    </source>
</evidence>
<keyword evidence="11 19" id="KW-0460">Magnesium</keyword>
<keyword evidence="9 19" id="KW-0808">Transferase</keyword>
<comment type="function">
    <text evidence="14 19">Joins adenosylcobinamide-GDP and alpha-ribazole to generate adenosylcobalamin (Ado-cobalamin). Also synthesizes adenosylcobalamin 5'-phosphate from adenosylcobinamide-GDP and alpha-ribazole 5'-phosphate.</text>
</comment>
<evidence type="ECO:0000313" key="21">
    <source>
        <dbReference type="Proteomes" id="UP001156836"/>
    </source>
</evidence>
<gene>
    <name evidence="19 20" type="primary">cobS</name>
    <name evidence="20" type="ORF">GCM10007860_28750</name>
</gene>
<evidence type="ECO:0000256" key="17">
    <source>
        <dbReference type="ARBA" id="ARBA00048623"/>
    </source>
</evidence>
<feature type="transmembrane region" description="Helical" evidence="19">
    <location>
        <begin position="142"/>
        <end position="162"/>
    </location>
</feature>
<keyword evidence="12 19" id="KW-1133">Transmembrane helix</keyword>
<evidence type="ECO:0000256" key="3">
    <source>
        <dbReference type="ARBA" id="ARBA00004663"/>
    </source>
</evidence>
<evidence type="ECO:0000256" key="1">
    <source>
        <dbReference type="ARBA" id="ARBA00001946"/>
    </source>
</evidence>